<dbReference type="PANTHER" id="PTHR46665:SF2">
    <property type="entry name" value="BHLH TRANSCRIPTION FACTOR"/>
    <property type="match status" value="1"/>
</dbReference>
<proteinExistence type="inferred from homology"/>
<dbReference type="PANTHER" id="PTHR46665">
    <property type="entry name" value="TRANSCRIPTION FACTOR BHLH041-RELATED-RELATED"/>
    <property type="match status" value="1"/>
</dbReference>
<evidence type="ECO:0000256" key="2">
    <source>
        <dbReference type="ARBA" id="ARBA00023015"/>
    </source>
</evidence>
<dbReference type="InterPro" id="IPR011598">
    <property type="entry name" value="bHLH_dom"/>
</dbReference>
<reference evidence="6" key="1">
    <citation type="submission" date="2023-07" db="EMBL/GenBank/DDBJ databases">
        <title>A chromosome-level genome assembly of Lolium multiflorum.</title>
        <authorList>
            <person name="Chen Y."/>
            <person name="Copetti D."/>
            <person name="Kolliker R."/>
            <person name="Studer B."/>
        </authorList>
    </citation>
    <scope>NUCLEOTIDE SEQUENCE</scope>
    <source>
        <strain evidence="6">02402/16</strain>
        <tissue evidence="6">Leaf</tissue>
    </source>
</reference>
<comment type="caution">
    <text evidence="6">The sequence shown here is derived from an EMBL/GenBank/DDBJ whole genome shotgun (WGS) entry which is preliminary data.</text>
</comment>
<dbReference type="InterPro" id="IPR044658">
    <property type="entry name" value="bHLH92/bHLH041-like"/>
</dbReference>
<gene>
    <name evidence="6" type="ORF">QYE76_046288</name>
</gene>
<accession>A0AAD8WYH9</accession>
<feature type="domain" description="BHLH" evidence="5">
    <location>
        <begin position="317"/>
        <end position="366"/>
    </location>
</feature>
<keyword evidence="7" id="KW-1185">Reference proteome</keyword>
<dbReference type="Pfam" id="PF00010">
    <property type="entry name" value="HLH"/>
    <property type="match status" value="1"/>
</dbReference>
<organism evidence="6 7">
    <name type="scientific">Lolium multiflorum</name>
    <name type="common">Italian ryegrass</name>
    <name type="synonym">Lolium perenne subsp. multiflorum</name>
    <dbReference type="NCBI Taxonomy" id="4521"/>
    <lineage>
        <taxon>Eukaryota</taxon>
        <taxon>Viridiplantae</taxon>
        <taxon>Streptophyta</taxon>
        <taxon>Embryophyta</taxon>
        <taxon>Tracheophyta</taxon>
        <taxon>Spermatophyta</taxon>
        <taxon>Magnoliopsida</taxon>
        <taxon>Liliopsida</taxon>
        <taxon>Poales</taxon>
        <taxon>Poaceae</taxon>
        <taxon>BOP clade</taxon>
        <taxon>Pooideae</taxon>
        <taxon>Poodae</taxon>
        <taxon>Poeae</taxon>
        <taxon>Poeae Chloroplast Group 2 (Poeae type)</taxon>
        <taxon>Loliodinae</taxon>
        <taxon>Loliinae</taxon>
        <taxon>Lolium</taxon>
    </lineage>
</organism>
<dbReference type="Gene3D" id="4.10.280.10">
    <property type="entry name" value="Helix-loop-helix DNA-binding domain"/>
    <property type="match status" value="1"/>
</dbReference>
<dbReference type="SUPFAM" id="SSF47459">
    <property type="entry name" value="HLH, helix-loop-helix DNA-binding domain"/>
    <property type="match status" value="1"/>
</dbReference>
<dbReference type="AlphaFoldDB" id="A0AAD8WYH9"/>
<name>A0AAD8WYH9_LOLMU</name>
<keyword evidence="3" id="KW-0804">Transcription</keyword>
<comment type="similarity">
    <text evidence="1">Belongs to the bHLH protein family.</text>
</comment>
<dbReference type="InterPro" id="IPR036638">
    <property type="entry name" value="HLH_DNA-bd_sf"/>
</dbReference>
<evidence type="ECO:0000313" key="6">
    <source>
        <dbReference type="EMBL" id="KAK1685440.1"/>
    </source>
</evidence>
<sequence length="495" mass="53884">MARPDAAAASLADRAGEVSGHVARSGTVNELKMKMGIWICRERAALYLMRENSALDDEFSPRESPSRDSTISVVALRGVAFSTCEEAEISMQLITTVIVQQPAGSSVVDDWLTPPVAAASLLVLHLSSRIAFTATDLFPEISMQLNIDDESSAVYSSQHGSSVVDDFGFLPNSYHATGGCSFPSSSSTSSSFRSAWLPCSPENSSTAVHFVAATATGPQFPEVSSLLAPGVVLPYVDQYAANVQDTPVIMETSASAFRRYERCLGPRRRLNKPACGQKMFKTAMSVLAKMHTAMRYNHQQCYYDYQQQLTSKAEASENQLQHMISERKRREKLNDRFHALRTVLPPGSKKDRTSILIIAREYVNSLKSKVCELEEKNQALQSQLAGGATSAQEDDAGEKVEIQISKAAAAEDDKTGEVCMVKIATRSARGGNTTDVVLRTLQCLKDQMGEDVSLVSMSTSDDSNGPHRASLELHLKSASARIGRRRPSGKASERQ</sequence>
<evidence type="ECO:0000313" key="7">
    <source>
        <dbReference type="Proteomes" id="UP001231189"/>
    </source>
</evidence>
<dbReference type="PROSITE" id="PS50888">
    <property type="entry name" value="BHLH"/>
    <property type="match status" value="1"/>
</dbReference>
<dbReference type="EMBL" id="JAUUTY010000002">
    <property type="protein sequence ID" value="KAK1685440.1"/>
    <property type="molecule type" value="Genomic_DNA"/>
</dbReference>
<dbReference type="InterPro" id="IPR055477">
    <property type="entry name" value="DUF7049"/>
</dbReference>
<keyword evidence="2" id="KW-0805">Transcription regulation</keyword>
<evidence type="ECO:0000256" key="3">
    <source>
        <dbReference type="ARBA" id="ARBA00023163"/>
    </source>
</evidence>
<dbReference type="GO" id="GO:0046983">
    <property type="term" value="F:protein dimerization activity"/>
    <property type="evidence" value="ECO:0007669"/>
    <property type="project" value="InterPro"/>
</dbReference>
<evidence type="ECO:0000259" key="5">
    <source>
        <dbReference type="PROSITE" id="PS50888"/>
    </source>
</evidence>
<dbReference type="SMART" id="SM00353">
    <property type="entry name" value="HLH"/>
    <property type="match status" value="1"/>
</dbReference>
<evidence type="ECO:0000256" key="4">
    <source>
        <dbReference type="SAM" id="MobiDB-lite"/>
    </source>
</evidence>
<protein>
    <recommendedName>
        <fullName evidence="5">BHLH domain-containing protein</fullName>
    </recommendedName>
</protein>
<dbReference type="Pfam" id="PF23132">
    <property type="entry name" value="DUF7049"/>
    <property type="match status" value="1"/>
</dbReference>
<feature type="region of interest" description="Disordered" evidence="4">
    <location>
        <begin position="456"/>
        <end position="495"/>
    </location>
</feature>
<evidence type="ECO:0000256" key="1">
    <source>
        <dbReference type="ARBA" id="ARBA00005510"/>
    </source>
</evidence>
<dbReference type="Proteomes" id="UP001231189">
    <property type="component" value="Unassembled WGS sequence"/>
</dbReference>